<name>A0AAW8PCJ1_9HYPH</name>
<keyword evidence="2" id="KW-1185">Reference proteome</keyword>
<comment type="caution">
    <text evidence="1">The sequence shown here is derived from an EMBL/GenBank/DDBJ whole genome shotgun (WGS) entry which is preliminary data.</text>
</comment>
<evidence type="ECO:0000313" key="1">
    <source>
        <dbReference type="EMBL" id="MDR9764166.1"/>
    </source>
</evidence>
<dbReference type="Pfam" id="PF06666">
    <property type="entry name" value="DUF1173"/>
    <property type="match status" value="1"/>
</dbReference>
<dbReference type="AlphaFoldDB" id="A0AAW8PCJ1"/>
<dbReference type="RefSeq" id="WP_179612410.1">
    <property type="nucleotide sequence ID" value="NZ_JAVLSG010000002.1"/>
</dbReference>
<evidence type="ECO:0000313" key="2">
    <source>
        <dbReference type="Proteomes" id="UP001269402"/>
    </source>
</evidence>
<proteinExistence type="predicted"/>
<accession>A0AAW8PCJ1</accession>
<dbReference type="EMBL" id="JAVLSH010000026">
    <property type="protein sequence ID" value="MDR9764166.1"/>
    <property type="molecule type" value="Genomic_DNA"/>
</dbReference>
<dbReference type="Proteomes" id="UP001269402">
    <property type="component" value="Unassembled WGS sequence"/>
</dbReference>
<sequence length="396" mass="44948">MRQFLIGSQTFGESSPEFQSQLERAYEQKLRPLCPCREPAIAMYIARTDGQFLIKRMPLSGRDHDPECPSYEPPYELSGLGPLIGNAIQIDATTGAAMLKLDFSLSKRGNRSVSTMPSEPSETIRRDPKKLSLRAMLHYLWDTGELTEWTSLWAGRRGWGRVRGSLLNAARQMIVRGGPLNDILFVPEVFHQEDKDGISARRAAMLAGAQANGSGPRKLMMMVAEVKEFSSARDGQKILVRHLPFPFMIDERAWKRLNARYETELELWRSNEEFHLIVIATFGISGAGIATIEEVAMMVVNENWIPFENIHEQRLLERLSRLKRRSVKGLRFDLSRDQPIASVTLPEARPAPVAMFIVPTNADEEYEIALNEMIAARAEMKPWIWRVAEGEMPRLP</sequence>
<dbReference type="InterPro" id="IPR009553">
    <property type="entry name" value="DUF1173"/>
</dbReference>
<organism evidence="1 2">
    <name type="scientific">Rhizobium redzepovicii</name>
    <dbReference type="NCBI Taxonomy" id="2867518"/>
    <lineage>
        <taxon>Bacteria</taxon>
        <taxon>Pseudomonadati</taxon>
        <taxon>Pseudomonadota</taxon>
        <taxon>Alphaproteobacteria</taxon>
        <taxon>Hyphomicrobiales</taxon>
        <taxon>Rhizobiaceae</taxon>
        <taxon>Rhizobium/Agrobacterium group</taxon>
        <taxon>Rhizobium</taxon>
    </lineage>
</organism>
<protein>
    <submittedName>
        <fullName evidence="1">DUF1173 domain-containing protein</fullName>
    </submittedName>
</protein>
<reference evidence="2" key="1">
    <citation type="submission" date="2023-07" db="EMBL/GenBank/DDBJ databases">
        <title>Genomic characterization of faba bean (Vicia faba) microsymbionts in Mexican soils.</title>
        <authorList>
            <person name="Rivera Orduna F.N."/>
            <person name="Guevara-Luna J."/>
            <person name="Yan J."/>
            <person name="Arroyo-Herrera I."/>
            <person name="Li Y."/>
            <person name="Vasquez-Murrieta M.S."/>
            <person name="Wang E.T."/>
        </authorList>
    </citation>
    <scope>NUCLEOTIDE SEQUENCE [LARGE SCALE GENOMIC DNA]</scope>
    <source>
        <strain evidence="2">CH6</strain>
    </source>
</reference>
<gene>
    <name evidence="1" type="ORF">RJJ37_31865</name>
</gene>